<evidence type="ECO:0000259" key="1">
    <source>
        <dbReference type="Pfam" id="PF03447"/>
    </source>
</evidence>
<gene>
    <name evidence="2" type="ORF">GALL_326400</name>
</gene>
<sequence>MMQTQRVAIVGLGRVGSVFLDALLKQQGKALDIVAVAESSPTPGLAMAQSRGIPVLTLPEILQRCAEIDIVFDLTGVATVRRELRDGLAATNNRHTVIAPESVAHLLWSLLAPGVDLPQVHAQSGY</sequence>
<proteinExistence type="predicted"/>
<protein>
    <recommendedName>
        <fullName evidence="1">Aspartate/homoserine dehydrogenase NAD-binding domain-containing protein</fullName>
    </recommendedName>
</protein>
<dbReference type="EMBL" id="MLJW01000538">
    <property type="protein sequence ID" value="OIQ85527.1"/>
    <property type="molecule type" value="Genomic_DNA"/>
</dbReference>
<accession>A0A1J5R0B9</accession>
<dbReference type="InterPro" id="IPR036291">
    <property type="entry name" value="NAD(P)-bd_dom_sf"/>
</dbReference>
<dbReference type="InterPro" id="IPR005106">
    <property type="entry name" value="Asp/hSer_DH_NAD-bd"/>
</dbReference>
<name>A0A1J5R0B9_9ZZZZ</name>
<dbReference type="GO" id="GO:0050661">
    <property type="term" value="F:NADP binding"/>
    <property type="evidence" value="ECO:0007669"/>
    <property type="project" value="InterPro"/>
</dbReference>
<dbReference type="Pfam" id="PF03447">
    <property type="entry name" value="NAD_binding_3"/>
    <property type="match status" value="1"/>
</dbReference>
<reference evidence="2" key="1">
    <citation type="submission" date="2016-10" db="EMBL/GenBank/DDBJ databases">
        <title>Sequence of Gallionella enrichment culture.</title>
        <authorList>
            <person name="Poehlein A."/>
            <person name="Muehling M."/>
            <person name="Daniel R."/>
        </authorList>
    </citation>
    <scope>NUCLEOTIDE SEQUENCE</scope>
</reference>
<feature type="domain" description="Aspartate/homoserine dehydrogenase NAD-binding" evidence="1">
    <location>
        <begin position="11"/>
        <end position="89"/>
    </location>
</feature>
<dbReference type="AlphaFoldDB" id="A0A1J5R0B9"/>
<dbReference type="GO" id="GO:0016491">
    <property type="term" value="F:oxidoreductase activity"/>
    <property type="evidence" value="ECO:0007669"/>
    <property type="project" value="InterPro"/>
</dbReference>
<comment type="caution">
    <text evidence="2">The sequence shown here is derived from an EMBL/GenBank/DDBJ whole genome shotgun (WGS) entry which is preliminary data.</text>
</comment>
<evidence type="ECO:0000313" key="2">
    <source>
        <dbReference type="EMBL" id="OIQ85527.1"/>
    </source>
</evidence>
<organism evidence="2">
    <name type="scientific">mine drainage metagenome</name>
    <dbReference type="NCBI Taxonomy" id="410659"/>
    <lineage>
        <taxon>unclassified sequences</taxon>
        <taxon>metagenomes</taxon>
        <taxon>ecological metagenomes</taxon>
    </lineage>
</organism>
<dbReference type="Gene3D" id="3.40.50.720">
    <property type="entry name" value="NAD(P)-binding Rossmann-like Domain"/>
    <property type="match status" value="1"/>
</dbReference>
<dbReference type="SUPFAM" id="SSF51735">
    <property type="entry name" value="NAD(P)-binding Rossmann-fold domains"/>
    <property type="match status" value="1"/>
</dbReference>